<keyword evidence="2" id="KW-1185">Reference proteome</keyword>
<dbReference type="Proteomes" id="UP000234748">
    <property type="component" value="Unassembled WGS sequence"/>
</dbReference>
<proteinExistence type="predicted"/>
<dbReference type="RefSeq" id="WP_101640155.1">
    <property type="nucleotide sequence ID" value="NZ_PGUY01000008.1"/>
</dbReference>
<organism evidence="1 2">
    <name type="scientific">Peribacillus deserti</name>
    <dbReference type="NCBI Taxonomy" id="673318"/>
    <lineage>
        <taxon>Bacteria</taxon>
        <taxon>Bacillati</taxon>
        <taxon>Bacillota</taxon>
        <taxon>Bacilli</taxon>
        <taxon>Bacillales</taxon>
        <taxon>Bacillaceae</taxon>
        <taxon>Peribacillus</taxon>
    </lineage>
</organism>
<name>A0A2N5MAM5_9BACI</name>
<protein>
    <submittedName>
        <fullName evidence="1">Chemotaxis protein</fullName>
    </submittedName>
</protein>
<reference evidence="1 2" key="1">
    <citation type="submission" date="2017-11" db="EMBL/GenBank/DDBJ databases">
        <title>Comparitive Functional Genomics of Dry Heat Resistant strains isolated from the Viking Spacecraft.</title>
        <authorList>
            <person name="Seuylemezian A."/>
            <person name="Cooper K."/>
            <person name="Vaishampayan P."/>
        </authorList>
    </citation>
    <scope>NUCLEOTIDE SEQUENCE [LARGE SCALE GENOMIC DNA]</scope>
    <source>
        <strain evidence="1 2">V1-29</strain>
    </source>
</reference>
<sequence>MGNQLEEYAEEIAKQLQYDFYQKTRHITNESQQLVIKPIFWADVFKKREEELFESSVKAYDLHFQELRRFIISYLGDAIAYQPVESNTHNYYRVHEKVRESLQWLAAKAGEDSVLCVISHSLGTVIASNYFYDLQYNLTSNPSLQTPLERGETLSLFYSMGTSLPLWSLRYSDFNRPVIIPPPQQKKWYPDLSGEWINFYDRDDILSFPLKGLNESYQKAVTEDIQINSGNMLTSWNPLSHGGYFTEKTIVDRIINGLFCTWKHINQL</sequence>
<dbReference type="EMBL" id="PGUY01000008">
    <property type="protein sequence ID" value="PLT31404.1"/>
    <property type="molecule type" value="Genomic_DNA"/>
</dbReference>
<gene>
    <name evidence="1" type="ORF">CUU66_02780</name>
</gene>
<evidence type="ECO:0000313" key="2">
    <source>
        <dbReference type="Proteomes" id="UP000234748"/>
    </source>
</evidence>
<dbReference type="OrthoDB" id="70513at2"/>
<accession>A0A2N5MAM5</accession>
<comment type="caution">
    <text evidence="1">The sequence shown here is derived from an EMBL/GenBank/DDBJ whole genome shotgun (WGS) entry which is preliminary data.</text>
</comment>
<dbReference type="AlphaFoldDB" id="A0A2N5MAM5"/>
<evidence type="ECO:0000313" key="1">
    <source>
        <dbReference type="EMBL" id="PLT31404.1"/>
    </source>
</evidence>